<evidence type="ECO:0000256" key="1">
    <source>
        <dbReference type="SAM" id="Phobius"/>
    </source>
</evidence>
<keyword evidence="3" id="KW-1185">Reference proteome</keyword>
<accession>A0A9X2GYN1</accession>
<comment type="caution">
    <text evidence="2">The sequence shown here is derived from an EMBL/GenBank/DDBJ whole genome shotgun (WGS) entry which is preliminary data.</text>
</comment>
<proteinExistence type="predicted"/>
<dbReference type="EMBL" id="JAMZEB010000002">
    <property type="protein sequence ID" value="MCP2363363.1"/>
    <property type="molecule type" value="Genomic_DNA"/>
</dbReference>
<gene>
    <name evidence="2" type="ORF">HD597_010383</name>
</gene>
<organism evidence="2 3">
    <name type="scientific">Nonomuraea thailandensis</name>
    <dbReference type="NCBI Taxonomy" id="1188745"/>
    <lineage>
        <taxon>Bacteria</taxon>
        <taxon>Bacillati</taxon>
        <taxon>Actinomycetota</taxon>
        <taxon>Actinomycetes</taxon>
        <taxon>Streptosporangiales</taxon>
        <taxon>Streptosporangiaceae</taxon>
        <taxon>Nonomuraea</taxon>
    </lineage>
</organism>
<evidence type="ECO:0000313" key="3">
    <source>
        <dbReference type="Proteomes" id="UP001139648"/>
    </source>
</evidence>
<evidence type="ECO:0000313" key="2">
    <source>
        <dbReference type="EMBL" id="MCP2363363.1"/>
    </source>
</evidence>
<keyword evidence="1" id="KW-0812">Transmembrane</keyword>
<dbReference type="RefSeq" id="WP_253754880.1">
    <property type="nucleotide sequence ID" value="NZ_BAABKA010000023.1"/>
</dbReference>
<dbReference type="AlphaFoldDB" id="A0A9X2GYN1"/>
<keyword evidence="1" id="KW-0472">Membrane</keyword>
<feature type="transmembrane region" description="Helical" evidence="1">
    <location>
        <begin position="6"/>
        <end position="25"/>
    </location>
</feature>
<keyword evidence="1" id="KW-1133">Transmembrane helix</keyword>
<dbReference type="Proteomes" id="UP001139648">
    <property type="component" value="Unassembled WGS sequence"/>
</dbReference>
<name>A0A9X2GYN1_9ACTN</name>
<sequence>MLTIAVIATAICAAIPVAIFIRMVVTRPRVRAEIHVAFQNRPTSTQGATSSAKTPVAPCNPARYYAHEVVSS</sequence>
<reference evidence="2" key="1">
    <citation type="submission" date="2022-06" db="EMBL/GenBank/DDBJ databases">
        <title>Sequencing the genomes of 1000 actinobacteria strains.</title>
        <authorList>
            <person name="Klenk H.-P."/>
        </authorList>
    </citation>
    <scope>NUCLEOTIDE SEQUENCE</scope>
    <source>
        <strain evidence="2">DSM 46694</strain>
    </source>
</reference>
<protein>
    <submittedName>
        <fullName evidence="2">Uncharacterized protein</fullName>
    </submittedName>
</protein>